<dbReference type="InterPro" id="IPR050736">
    <property type="entry name" value="Sensor_HK_Regulatory"/>
</dbReference>
<comment type="caution">
    <text evidence="8">The sequence shown here is derived from an EMBL/GenBank/DDBJ whole genome shotgun (WGS) entry which is preliminary data.</text>
</comment>
<keyword evidence="6" id="KW-1133">Transmembrane helix</keyword>
<feature type="domain" description="Histidine kinase" evidence="7">
    <location>
        <begin position="166"/>
        <end position="362"/>
    </location>
</feature>
<dbReference type="Proteomes" id="UP000774130">
    <property type="component" value="Unassembled WGS sequence"/>
</dbReference>
<comment type="catalytic activity">
    <reaction evidence="1">
        <text>ATP + protein L-histidine = ADP + protein N-phospho-L-histidine.</text>
        <dbReference type="EC" id="2.7.13.3"/>
    </reaction>
</comment>
<evidence type="ECO:0000256" key="5">
    <source>
        <dbReference type="ARBA" id="ARBA00023012"/>
    </source>
</evidence>
<dbReference type="InterPro" id="IPR005467">
    <property type="entry name" value="His_kinase_dom"/>
</dbReference>
<dbReference type="EMBL" id="JAHUZB010000001">
    <property type="protein sequence ID" value="MBV7389249.1"/>
    <property type="molecule type" value="Genomic_DNA"/>
</dbReference>
<proteinExistence type="predicted"/>
<reference evidence="8 9" key="1">
    <citation type="submission" date="2021-06" db="EMBL/GenBank/DDBJ databases">
        <title>Enterococcus alishanensis sp. nov., a novel lactic acid bacterium isolated from fresh coffee beans.</title>
        <authorList>
            <person name="Chen Y.-S."/>
        </authorList>
    </citation>
    <scope>NUCLEOTIDE SEQUENCE [LARGE SCALE GENOMIC DNA]</scope>
    <source>
        <strain evidence="8 9">ALS3</strain>
    </source>
</reference>
<organism evidence="8 9">
    <name type="scientific">Enterococcus alishanensis</name>
    <dbReference type="NCBI Taxonomy" id="1303817"/>
    <lineage>
        <taxon>Bacteria</taxon>
        <taxon>Bacillati</taxon>
        <taxon>Bacillota</taxon>
        <taxon>Bacilli</taxon>
        <taxon>Lactobacillales</taxon>
        <taxon>Enterococcaceae</taxon>
        <taxon>Enterococcus</taxon>
    </lineage>
</organism>
<evidence type="ECO:0000313" key="9">
    <source>
        <dbReference type="Proteomes" id="UP000774130"/>
    </source>
</evidence>
<evidence type="ECO:0000256" key="3">
    <source>
        <dbReference type="ARBA" id="ARBA00022679"/>
    </source>
</evidence>
<feature type="transmembrane region" description="Helical" evidence="6">
    <location>
        <begin position="7"/>
        <end position="29"/>
    </location>
</feature>
<sequence>MRLNFKMTVVMVTFSLLVTAVLISSFFLVRTNILQMNVADSLGDNFFVENIQDAKIEITSASEGQNISQFAVSSDRLDSIYMNEYFKYLPSIALVVCSVILLLTFLLWAVLRKIYNKQILAITHDMNFIEDLSIETIKDQAVANAFGTIKQKFDGHLSDYKRLNSYLTHEQKNAIAVLRNNIELESAGQTNLQVLDRLTDSIDDILTLSNNQGDLTEEKVDVALICAEVCDLYQKHYPQLYFRFDEEATTMIYGKDRWIYRAISNLVDNAIKYGQGKPIEVVVEKLKESIIVKVKDQGCGIPERKQSEIFSHNYRVRGLKQDGYGIGLSVVMHVCNLCRGFVYLESEENQGSVFYLTFPSES</sequence>
<evidence type="ECO:0000259" key="7">
    <source>
        <dbReference type="PROSITE" id="PS50109"/>
    </source>
</evidence>
<keyword evidence="6" id="KW-0472">Membrane</keyword>
<dbReference type="EC" id="2.7.13.3" evidence="2"/>
<keyword evidence="3" id="KW-0808">Transferase</keyword>
<protein>
    <recommendedName>
        <fullName evidence="2">histidine kinase</fullName>
        <ecNumber evidence="2">2.7.13.3</ecNumber>
    </recommendedName>
</protein>
<dbReference type="InterPro" id="IPR003594">
    <property type="entry name" value="HATPase_dom"/>
</dbReference>
<gene>
    <name evidence="8" type="ORF">KUA55_01040</name>
</gene>
<evidence type="ECO:0000256" key="2">
    <source>
        <dbReference type="ARBA" id="ARBA00012438"/>
    </source>
</evidence>
<keyword evidence="6" id="KW-0812">Transmembrane</keyword>
<evidence type="ECO:0000313" key="8">
    <source>
        <dbReference type="EMBL" id="MBV7389249.1"/>
    </source>
</evidence>
<feature type="transmembrane region" description="Helical" evidence="6">
    <location>
        <begin position="88"/>
        <end position="111"/>
    </location>
</feature>
<evidence type="ECO:0000256" key="4">
    <source>
        <dbReference type="ARBA" id="ARBA00022777"/>
    </source>
</evidence>
<keyword evidence="9" id="KW-1185">Reference proteome</keyword>
<evidence type="ECO:0000256" key="6">
    <source>
        <dbReference type="SAM" id="Phobius"/>
    </source>
</evidence>
<dbReference type="SMART" id="SM00387">
    <property type="entry name" value="HATPase_c"/>
    <property type="match status" value="1"/>
</dbReference>
<dbReference type="RefSeq" id="WP_218324316.1">
    <property type="nucleotide sequence ID" value="NZ_JAHUZB010000001.1"/>
</dbReference>
<dbReference type="PANTHER" id="PTHR43711:SF1">
    <property type="entry name" value="HISTIDINE KINASE 1"/>
    <property type="match status" value="1"/>
</dbReference>
<keyword evidence="5" id="KW-0902">Two-component regulatory system</keyword>
<dbReference type="PROSITE" id="PS50109">
    <property type="entry name" value="HIS_KIN"/>
    <property type="match status" value="1"/>
</dbReference>
<dbReference type="PANTHER" id="PTHR43711">
    <property type="entry name" value="TWO-COMPONENT HISTIDINE KINASE"/>
    <property type="match status" value="1"/>
</dbReference>
<dbReference type="GO" id="GO:0016301">
    <property type="term" value="F:kinase activity"/>
    <property type="evidence" value="ECO:0007669"/>
    <property type="project" value="UniProtKB-KW"/>
</dbReference>
<accession>A0ABS6T8L6</accession>
<dbReference type="Pfam" id="PF02518">
    <property type="entry name" value="HATPase_c"/>
    <property type="match status" value="1"/>
</dbReference>
<name>A0ABS6T8L6_9ENTE</name>
<keyword evidence="4 8" id="KW-0418">Kinase</keyword>
<evidence type="ECO:0000256" key="1">
    <source>
        <dbReference type="ARBA" id="ARBA00000085"/>
    </source>
</evidence>